<keyword evidence="1" id="KW-0472">Membrane</keyword>
<proteinExistence type="predicted"/>
<dbReference type="InterPro" id="IPR021840">
    <property type="entry name" value="DUF3433"/>
</dbReference>
<reference evidence="2" key="1">
    <citation type="submission" date="2023-06" db="EMBL/GenBank/DDBJ databases">
        <title>Genome-scale phylogeny and comparative genomics of the fungal order Sordariales.</title>
        <authorList>
            <consortium name="Lawrence Berkeley National Laboratory"/>
            <person name="Hensen N."/>
            <person name="Bonometti L."/>
            <person name="Westerberg I."/>
            <person name="Brannstrom I.O."/>
            <person name="Guillou S."/>
            <person name="Cros-Aarteil S."/>
            <person name="Calhoun S."/>
            <person name="Haridas S."/>
            <person name="Kuo A."/>
            <person name="Mondo S."/>
            <person name="Pangilinan J."/>
            <person name="Riley R."/>
            <person name="Labutti K."/>
            <person name="Andreopoulos B."/>
            <person name="Lipzen A."/>
            <person name="Chen C."/>
            <person name="Yanf M."/>
            <person name="Daum C."/>
            <person name="Ng V."/>
            <person name="Clum A."/>
            <person name="Steindorff A."/>
            <person name="Ohm R."/>
            <person name="Martin F."/>
            <person name="Silar P."/>
            <person name="Natvig D."/>
            <person name="Lalanne C."/>
            <person name="Gautier V."/>
            <person name="Ament-Velasquez S.L."/>
            <person name="Kruys A."/>
            <person name="Hutchinson M.I."/>
            <person name="Powell A.J."/>
            <person name="Barry K."/>
            <person name="Miller A.N."/>
            <person name="Grigoriev I.V."/>
            <person name="Debuchy R."/>
            <person name="Gladieux P."/>
            <person name="Thoren M.H."/>
            <person name="Johannesson H."/>
        </authorList>
    </citation>
    <scope>NUCLEOTIDE SEQUENCE</scope>
    <source>
        <strain evidence="2">SMH2532-1</strain>
    </source>
</reference>
<dbReference type="Pfam" id="PF11915">
    <property type="entry name" value="DUF3433"/>
    <property type="match status" value="1"/>
</dbReference>
<protein>
    <submittedName>
        <fullName evidence="2">Uncharacterized protein</fullName>
    </submittedName>
</protein>
<keyword evidence="3" id="KW-1185">Reference proteome</keyword>
<evidence type="ECO:0000256" key="1">
    <source>
        <dbReference type="SAM" id="Phobius"/>
    </source>
</evidence>
<evidence type="ECO:0000313" key="3">
    <source>
        <dbReference type="Proteomes" id="UP001174936"/>
    </source>
</evidence>
<gene>
    <name evidence="2" type="ORF">B0T16DRAFT_462543</name>
</gene>
<dbReference type="EMBL" id="JAULSV010000007">
    <property type="protein sequence ID" value="KAK0638803.1"/>
    <property type="molecule type" value="Genomic_DNA"/>
</dbReference>
<sequence length="383" mass="41736">MAEWLTSAARKPPLVLRQGRAEFQSKLVAPWLRLARQPAGSEFDRPLLLDYLSEFQPYSLFHAVRIKDFVVAATSAISILIKILIIVSTGVITLSWTAVTYDSYPLLIQDSIMRHNSGISAGSSIAWYLMMGIAEQNLTYPEGMSRDYAFQSVRAASLPDAAEIQYTAEGVRNTLHCSSADVTVTGAAPATRRHPEQSLNLTVSSPDCHLGLVRLKGPVPHGTVGWNQANASTCSPACGKSESISFARFSTTVQCDNAEGDAGKRVFVMFGNLSYTWDYTQNLRDYTGGGRRPNYYGVLHRSTQLLCVPTITSGQVHVVRNGTDIKSVVGLVGAFTKTLDYVNAWDVFEAHFGSIGKTVGRFTVGGDPSNPTIRPLPLRIGNI</sequence>
<evidence type="ECO:0000313" key="2">
    <source>
        <dbReference type="EMBL" id="KAK0638803.1"/>
    </source>
</evidence>
<comment type="caution">
    <text evidence="2">The sequence shown here is derived from an EMBL/GenBank/DDBJ whole genome shotgun (WGS) entry which is preliminary data.</text>
</comment>
<feature type="transmembrane region" description="Helical" evidence="1">
    <location>
        <begin position="69"/>
        <end position="96"/>
    </location>
</feature>
<name>A0AA39XRD2_9PEZI</name>
<organism evidence="2 3">
    <name type="scientific">Cercophora newfieldiana</name>
    <dbReference type="NCBI Taxonomy" id="92897"/>
    <lineage>
        <taxon>Eukaryota</taxon>
        <taxon>Fungi</taxon>
        <taxon>Dikarya</taxon>
        <taxon>Ascomycota</taxon>
        <taxon>Pezizomycotina</taxon>
        <taxon>Sordariomycetes</taxon>
        <taxon>Sordariomycetidae</taxon>
        <taxon>Sordariales</taxon>
        <taxon>Lasiosphaeriaceae</taxon>
        <taxon>Cercophora</taxon>
    </lineage>
</organism>
<accession>A0AA39XRD2</accession>
<dbReference type="AlphaFoldDB" id="A0AA39XRD2"/>
<keyword evidence="1" id="KW-0812">Transmembrane</keyword>
<keyword evidence="1" id="KW-1133">Transmembrane helix</keyword>
<dbReference type="Proteomes" id="UP001174936">
    <property type="component" value="Unassembled WGS sequence"/>
</dbReference>